<gene>
    <name evidence="2" type="ORF">EDD32_1516</name>
</gene>
<evidence type="ECO:0000313" key="3">
    <source>
        <dbReference type="Proteomes" id="UP000280726"/>
    </source>
</evidence>
<organism evidence="2 3">
    <name type="scientific">Georgenia muralis</name>
    <dbReference type="NCBI Taxonomy" id="154117"/>
    <lineage>
        <taxon>Bacteria</taxon>
        <taxon>Bacillati</taxon>
        <taxon>Actinomycetota</taxon>
        <taxon>Actinomycetes</taxon>
        <taxon>Micrococcales</taxon>
        <taxon>Bogoriellaceae</taxon>
        <taxon>Georgenia</taxon>
    </lineage>
</organism>
<keyword evidence="3" id="KW-1185">Reference proteome</keyword>
<reference evidence="2 3" key="1">
    <citation type="submission" date="2018-11" db="EMBL/GenBank/DDBJ databases">
        <title>Sequencing the genomes of 1000 actinobacteria strains.</title>
        <authorList>
            <person name="Klenk H.-P."/>
        </authorList>
    </citation>
    <scope>NUCLEOTIDE SEQUENCE [LARGE SCALE GENOMIC DNA]</scope>
    <source>
        <strain evidence="2 3">DSM 14418</strain>
    </source>
</reference>
<dbReference type="EMBL" id="RKRA01000001">
    <property type="protein sequence ID" value="RPF27055.1"/>
    <property type="molecule type" value="Genomic_DNA"/>
</dbReference>
<proteinExistence type="predicted"/>
<dbReference type="AlphaFoldDB" id="A0A3N5A131"/>
<evidence type="ECO:0000256" key="1">
    <source>
        <dbReference type="SAM" id="MobiDB-lite"/>
    </source>
</evidence>
<dbReference type="Proteomes" id="UP000280726">
    <property type="component" value="Unassembled WGS sequence"/>
</dbReference>
<evidence type="ECO:0000313" key="2">
    <source>
        <dbReference type="EMBL" id="RPF27055.1"/>
    </source>
</evidence>
<protein>
    <submittedName>
        <fullName evidence="2">Uncharacterized protein</fullName>
    </submittedName>
</protein>
<feature type="compositionally biased region" description="Pro residues" evidence="1">
    <location>
        <begin position="51"/>
        <end position="67"/>
    </location>
</feature>
<feature type="compositionally biased region" description="Acidic residues" evidence="1">
    <location>
        <begin position="37"/>
        <end position="46"/>
    </location>
</feature>
<comment type="caution">
    <text evidence="2">The sequence shown here is derived from an EMBL/GenBank/DDBJ whole genome shotgun (WGS) entry which is preliminary data.</text>
</comment>
<name>A0A3N5A131_9MICO</name>
<feature type="region of interest" description="Disordered" evidence="1">
    <location>
        <begin position="1"/>
        <end position="67"/>
    </location>
</feature>
<accession>A0A3N5A131</accession>
<sequence length="67" mass="7357">MIGAPRGPHRRPCAASVPVYPTREESDMTIDPQLGDIGEEEEEIELEPLPRETPVPEPSPTPEEIPA</sequence>